<dbReference type="RefSeq" id="WP_379993701.1">
    <property type="nucleotide sequence ID" value="NZ_JBHSGN010000012.1"/>
</dbReference>
<evidence type="ECO:0000313" key="4">
    <source>
        <dbReference type="Proteomes" id="UP001596023"/>
    </source>
</evidence>
<dbReference type="EC" id="2.4.-.-" evidence="3"/>
<feature type="domain" description="Glycosyl transferase family 1" evidence="1">
    <location>
        <begin position="208"/>
        <end position="357"/>
    </location>
</feature>
<dbReference type="PANTHER" id="PTHR45947:SF3">
    <property type="entry name" value="SULFOQUINOVOSYL TRANSFERASE SQD2"/>
    <property type="match status" value="1"/>
</dbReference>
<accession>A0ABV9KRR5</accession>
<dbReference type="InterPro" id="IPR028098">
    <property type="entry name" value="Glyco_trans_4-like_N"/>
</dbReference>
<dbReference type="InterPro" id="IPR050194">
    <property type="entry name" value="Glycosyltransferase_grp1"/>
</dbReference>
<keyword evidence="3" id="KW-0328">Glycosyltransferase</keyword>
<organism evidence="3 4">
    <name type="scientific">Dysgonomonas termitidis</name>
    <dbReference type="NCBI Taxonomy" id="1516126"/>
    <lineage>
        <taxon>Bacteria</taxon>
        <taxon>Pseudomonadati</taxon>
        <taxon>Bacteroidota</taxon>
        <taxon>Bacteroidia</taxon>
        <taxon>Bacteroidales</taxon>
        <taxon>Dysgonomonadaceae</taxon>
        <taxon>Dysgonomonas</taxon>
    </lineage>
</organism>
<dbReference type="InterPro" id="IPR001296">
    <property type="entry name" value="Glyco_trans_1"/>
</dbReference>
<sequence>MDKIKVVFFADILIGDFDGASRTMFQLIDRIPSDQFDFLFICGLGPDKIGNFKCIHVPTMGVPGNKSYRFATPLLQKTGLDKELQDFSPDVIHISTPSLLGNYALKTARRLDIPVVTIYHTHFISYVDYYIKKFPLLVDFTKQRVRDMLRTFYNQCETVYVPSTSIIEELAHEGINPNLMKLWERGIDRNIFSPGKRNPELMRELTGNDYPCILFVSRLVWEKNLQTMIELYQSIEQQGLKYNFIIIGEGVARDEIEEQMPKAVFLGHMGHDRLSEVYASADVFFFPSVTETFGNVVLEAMASGLPCVIANKGGSKDFIKDGYNGFKCAPYDADSYLEYIVKILENSRLAKQLSENAVETSKKYVWENLVSAYFNDLKSLAFDLYIA</sequence>
<evidence type="ECO:0000259" key="2">
    <source>
        <dbReference type="Pfam" id="PF13439"/>
    </source>
</evidence>
<reference evidence="4" key="1">
    <citation type="journal article" date="2019" name="Int. J. Syst. Evol. Microbiol.">
        <title>The Global Catalogue of Microorganisms (GCM) 10K type strain sequencing project: providing services to taxonomists for standard genome sequencing and annotation.</title>
        <authorList>
            <consortium name="The Broad Institute Genomics Platform"/>
            <consortium name="The Broad Institute Genome Sequencing Center for Infectious Disease"/>
            <person name="Wu L."/>
            <person name="Ma J."/>
        </authorList>
    </citation>
    <scope>NUCLEOTIDE SEQUENCE [LARGE SCALE GENOMIC DNA]</scope>
    <source>
        <strain evidence="4">CCUG 66188</strain>
    </source>
</reference>
<evidence type="ECO:0000259" key="1">
    <source>
        <dbReference type="Pfam" id="PF00534"/>
    </source>
</evidence>
<feature type="domain" description="Glycosyltransferase subfamily 4-like N-terminal" evidence="2">
    <location>
        <begin position="18"/>
        <end position="189"/>
    </location>
</feature>
<dbReference type="Pfam" id="PF00534">
    <property type="entry name" value="Glycos_transf_1"/>
    <property type="match status" value="1"/>
</dbReference>
<keyword evidence="4" id="KW-1185">Reference proteome</keyword>
<keyword evidence="3" id="KW-0808">Transferase</keyword>
<gene>
    <name evidence="3" type="ORF">ACFO6W_02340</name>
</gene>
<dbReference type="SUPFAM" id="SSF53756">
    <property type="entry name" value="UDP-Glycosyltransferase/glycogen phosphorylase"/>
    <property type="match status" value="1"/>
</dbReference>
<evidence type="ECO:0000313" key="3">
    <source>
        <dbReference type="EMBL" id="MFC4672524.1"/>
    </source>
</evidence>
<protein>
    <submittedName>
        <fullName evidence="3">Glycosyltransferase family 4 protein</fullName>
        <ecNumber evidence="3">2.4.-.-</ecNumber>
    </submittedName>
</protein>
<dbReference type="GO" id="GO:0016757">
    <property type="term" value="F:glycosyltransferase activity"/>
    <property type="evidence" value="ECO:0007669"/>
    <property type="project" value="UniProtKB-KW"/>
</dbReference>
<dbReference type="EMBL" id="JBHSGN010000012">
    <property type="protein sequence ID" value="MFC4672524.1"/>
    <property type="molecule type" value="Genomic_DNA"/>
</dbReference>
<dbReference type="Gene3D" id="3.40.50.2000">
    <property type="entry name" value="Glycogen Phosphorylase B"/>
    <property type="match status" value="2"/>
</dbReference>
<dbReference type="PANTHER" id="PTHR45947">
    <property type="entry name" value="SULFOQUINOVOSYL TRANSFERASE SQD2"/>
    <property type="match status" value="1"/>
</dbReference>
<comment type="caution">
    <text evidence="3">The sequence shown here is derived from an EMBL/GenBank/DDBJ whole genome shotgun (WGS) entry which is preliminary data.</text>
</comment>
<name>A0ABV9KRR5_9BACT</name>
<dbReference type="Pfam" id="PF13439">
    <property type="entry name" value="Glyco_transf_4"/>
    <property type="match status" value="1"/>
</dbReference>
<proteinExistence type="predicted"/>
<dbReference type="CDD" id="cd03814">
    <property type="entry name" value="GT4-like"/>
    <property type="match status" value="1"/>
</dbReference>
<dbReference type="Proteomes" id="UP001596023">
    <property type="component" value="Unassembled WGS sequence"/>
</dbReference>